<dbReference type="EMBL" id="JACGWN010000005">
    <property type="protein sequence ID" value="KAL0448631.1"/>
    <property type="molecule type" value="Genomic_DNA"/>
</dbReference>
<organism evidence="2">
    <name type="scientific">Sesamum latifolium</name>
    <dbReference type="NCBI Taxonomy" id="2727402"/>
    <lineage>
        <taxon>Eukaryota</taxon>
        <taxon>Viridiplantae</taxon>
        <taxon>Streptophyta</taxon>
        <taxon>Embryophyta</taxon>
        <taxon>Tracheophyta</taxon>
        <taxon>Spermatophyta</taxon>
        <taxon>Magnoliopsida</taxon>
        <taxon>eudicotyledons</taxon>
        <taxon>Gunneridae</taxon>
        <taxon>Pentapetalae</taxon>
        <taxon>asterids</taxon>
        <taxon>lamiids</taxon>
        <taxon>Lamiales</taxon>
        <taxon>Pedaliaceae</taxon>
        <taxon>Sesamum</taxon>
    </lineage>
</organism>
<feature type="region of interest" description="Disordered" evidence="1">
    <location>
        <begin position="1"/>
        <end position="43"/>
    </location>
</feature>
<gene>
    <name evidence="2" type="ORF">Slati_1419500</name>
</gene>
<protein>
    <submittedName>
        <fullName evidence="2">Uncharacterized protein</fullName>
    </submittedName>
</protein>
<proteinExistence type="predicted"/>
<evidence type="ECO:0000256" key="1">
    <source>
        <dbReference type="SAM" id="MobiDB-lite"/>
    </source>
</evidence>
<comment type="caution">
    <text evidence="2">The sequence shown here is derived from an EMBL/GenBank/DDBJ whole genome shotgun (WGS) entry which is preliminary data.</text>
</comment>
<name>A0AAW2X913_9LAMI</name>
<reference evidence="2" key="2">
    <citation type="journal article" date="2024" name="Plant">
        <title>Genomic evolution and insights into agronomic trait innovations of Sesamum species.</title>
        <authorList>
            <person name="Miao H."/>
            <person name="Wang L."/>
            <person name="Qu L."/>
            <person name="Liu H."/>
            <person name="Sun Y."/>
            <person name="Le M."/>
            <person name="Wang Q."/>
            <person name="Wei S."/>
            <person name="Zheng Y."/>
            <person name="Lin W."/>
            <person name="Duan Y."/>
            <person name="Cao H."/>
            <person name="Xiong S."/>
            <person name="Wang X."/>
            <person name="Wei L."/>
            <person name="Li C."/>
            <person name="Ma Q."/>
            <person name="Ju M."/>
            <person name="Zhao R."/>
            <person name="Li G."/>
            <person name="Mu C."/>
            <person name="Tian Q."/>
            <person name="Mei H."/>
            <person name="Zhang T."/>
            <person name="Gao T."/>
            <person name="Zhang H."/>
        </authorList>
    </citation>
    <scope>NUCLEOTIDE SEQUENCE</scope>
    <source>
        <strain evidence="2">KEN1</strain>
    </source>
</reference>
<feature type="compositionally biased region" description="Polar residues" evidence="1">
    <location>
        <begin position="27"/>
        <end position="40"/>
    </location>
</feature>
<reference evidence="2" key="1">
    <citation type="submission" date="2020-06" db="EMBL/GenBank/DDBJ databases">
        <authorList>
            <person name="Li T."/>
            <person name="Hu X."/>
            <person name="Zhang T."/>
            <person name="Song X."/>
            <person name="Zhang H."/>
            <person name="Dai N."/>
            <person name="Sheng W."/>
            <person name="Hou X."/>
            <person name="Wei L."/>
        </authorList>
    </citation>
    <scope>NUCLEOTIDE SEQUENCE</scope>
    <source>
        <strain evidence="2">KEN1</strain>
        <tissue evidence="2">Leaf</tissue>
    </source>
</reference>
<dbReference type="AlphaFoldDB" id="A0AAW2X913"/>
<evidence type="ECO:0000313" key="2">
    <source>
        <dbReference type="EMBL" id="KAL0448631.1"/>
    </source>
</evidence>
<sequence>MASPDESIRYVGESHPYKDPSEATSKRAGSQSMGPSSGRSRNLRRMAASICCLIDEEEGEVGGNKGEASSRGEEGRVVIDLVAAFSFHDGLGIFHPQVVPHYAVEKGVFHSKFYDYLCPRSGWPCPFSSS</sequence>
<feature type="compositionally biased region" description="Basic and acidic residues" evidence="1">
    <location>
        <begin position="15"/>
        <end position="25"/>
    </location>
</feature>
<accession>A0AAW2X913</accession>